<comment type="caution">
    <text evidence="2">The sequence shown here is derived from an EMBL/GenBank/DDBJ whole genome shotgun (WGS) entry which is preliminary data.</text>
</comment>
<accession>A0A699GF15</accession>
<feature type="compositionally biased region" description="Basic residues" evidence="1">
    <location>
        <begin position="193"/>
        <end position="203"/>
    </location>
</feature>
<feature type="compositionally biased region" description="Low complexity" evidence="1">
    <location>
        <begin position="313"/>
        <end position="323"/>
    </location>
</feature>
<evidence type="ECO:0000256" key="1">
    <source>
        <dbReference type="SAM" id="MobiDB-lite"/>
    </source>
</evidence>
<feature type="region of interest" description="Disordered" evidence="1">
    <location>
        <begin position="132"/>
        <end position="152"/>
    </location>
</feature>
<dbReference type="AlphaFoldDB" id="A0A699GF15"/>
<sequence>MSATSHAILRAIWPSLDLPAGPARAGGRAGRPAGPGRGGPAPGVAVVRLVHCAGRLGTAAVMGCRGGRLRHGRRLAAVAHECPASPARGARRSWVCGGPRGGGAGGGPVAGRGAGGGRDGARRLRRAHAVGRRLARASARPGRGGGAADPCRPLAGAWRGSLARHWRASAGRPESAGPDAGDCRPGGHPFPGRLRRRRAAHRSARLERTGRDCRRHAGQALRAARPASRAGPRPVRGAAGAGRRAGPWLPPRRARAARLRRGVPPPAQPGPDRCLPRCLGLDRSAGRPPRLRQPGADGMRYCGARHARAGRRQAGAAAGAGARPCDRLFDGGSRGARPDRAADRAAGHAGAAKTMTGRPRASRPTGDRPGGSSRRWRWRAYRWRGRAAPVRWVRRPRNGRAHKKAGARGSGSSCFGVRSEAVFERRRHAARRAVGDLVIRGKHGQVLPVGQVVHVELGRPVAVDLVARHQVHHGKRILHDLVVGRVAERGRRVGGVGLAFPVDAATDGQAGQRAGQFIGGEHAEQVARVDAVERQAVGILGAVVGVADAAVPAARQFARDFRIEAFAGGAVGGAVVRFRQRGAGTHGVAGSLGQLVLVDLEQCERRVHAAVQEFALDADFLVLAFDRIEVVAGQVLVVLRLEDLGVAAVGREGAVDIVDHAGIRRHFVVVLDVVAGRVQARARLFVIGHAGAHDQLERIGQREAAHAVQAFLPGFAALVKRLRAPGRRRVGGRIPVVEVAHVRHHEVAQAEIGSAAVRVEFLRRVGIAEGGVMLATAQVEGAGQRDAGILLLGVGDVRAGKCAQAQAGDAVRRAGQVQQGRIGFALAVGIGGAHFPAVVESMLEVGESIVVRGFPVGPVGAGGFRHVPVGLRAVGKPERQAAPHRAVRVRGLAAEAHCQQRAWRQVRFHGGVHGAVVGPDRVDIAVGLAGFAHHARAHIARLRQRGGDVHQRMAVAPAADRNVDRTGQHLAGGALAHQVDRGGRVAGARHQAGGAAHHFHAVVDGQAAQGFAAAPLLLPGGGHAVDLQVVDVEAARSEAAPVGFVLVDRHAGGVVDHVGHVLQELVLDALLRNHGHRLRRVAQRHVQRGGGAGAADGIGAGGVIGLLAGHLDLRQHGVAVGDLCRGEHGHGKRHGKGEAIELDSRAGADCVDVLVH</sequence>
<protein>
    <submittedName>
        <fullName evidence="2">Uncharacterized protein</fullName>
    </submittedName>
</protein>
<organism evidence="2">
    <name type="scientific">Tanacetum cinerariifolium</name>
    <name type="common">Dalmatian daisy</name>
    <name type="synonym">Chrysanthemum cinerariifolium</name>
    <dbReference type="NCBI Taxonomy" id="118510"/>
    <lineage>
        <taxon>Eukaryota</taxon>
        <taxon>Viridiplantae</taxon>
        <taxon>Streptophyta</taxon>
        <taxon>Embryophyta</taxon>
        <taxon>Tracheophyta</taxon>
        <taxon>Spermatophyta</taxon>
        <taxon>Magnoliopsida</taxon>
        <taxon>eudicotyledons</taxon>
        <taxon>Gunneridae</taxon>
        <taxon>Pentapetalae</taxon>
        <taxon>asterids</taxon>
        <taxon>campanulids</taxon>
        <taxon>Asterales</taxon>
        <taxon>Asteraceae</taxon>
        <taxon>Asteroideae</taxon>
        <taxon>Anthemideae</taxon>
        <taxon>Anthemidinae</taxon>
        <taxon>Tanacetum</taxon>
    </lineage>
</organism>
<name>A0A699GF15_TANCI</name>
<feature type="region of interest" description="Disordered" evidence="1">
    <location>
        <begin position="166"/>
        <end position="207"/>
    </location>
</feature>
<feature type="region of interest" description="Disordered" evidence="1">
    <location>
        <begin position="313"/>
        <end position="374"/>
    </location>
</feature>
<feature type="compositionally biased region" description="Low complexity" evidence="1">
    <location>
        <begin position="220"/>
        <end position="247"/>
    </location>
</feature>
<feature type="region of interest" description="Disordered" evidence="1">
    <location>
        <begin position="261"/>
        <end position="298"/>
    </location>
</feature>
<evidence type="ECO:0000313" key="2">
    <source>
        <dbReference type="EMBL" id="GEU28453.1"/>
    </source>
</evidence>
<feature type="region of interest" description="Disordered" evidence="1">
    <location>
        <begin position="220"/>
        <end position="249"/>
    </location>
</feature>
<gene>
    <name evidence="2" type="ORF">Tci_000431</name>
</gene>
<reference evidence="2" key="1">
    <citation type="journal article" date="2019" name="Sci. Rep.">
        <title>Draft genome of Tanacetum cinerariifolium, the natural source of mosquito coil.</title>
        <authorList>
            <person name="Yamashiro T."/>
            <person name="Shiraishi A."/>
            <person name="Satake H."/>
            <person name="Nakayama K."/>
        </authorList>
    </citation>
    <scope>NUCLEOTIDE SEQUENCE</scope>
</reference>
<proteinExistence type="predicted"/>
<feature type="compositionally biased region" description="Basic and acidic residues" evidence="1">
    <location>
        <begin position="336"/>
        <end position="346"/>
    </location>
</feature>
<dbReference type="EMBL" id="BKCJ010000006">
    <property type="protein sequence ID" value="GEU28453.1"/>
    <property type="molecule type" value="Genomic_DNA"/>
</dbReference>